<comment type="caution">
    <text evidence="3">The sequence shown here is derived from an EMBL/GenBank/DDBJ whole genome shotgun (WGS) entry which is preliminary data.</text>
</comment>
<evidence type="ECO:0000313" key="3">
    <source>
        <dbReference type="EMBL" id="MDQ0438513.1"/>
    </source>
</evidence>
<keyword evidence="3" id="KW-0012">Acyltransferase</keyword>
<evidence type="ECO:0000256" key="2">
    <source>
        <dbReference type="SAM" id="SignalP"/>
    </source>
</evidence>
<dbReference type="PANTHER" id="PTHR11884:SF1">
    <property type="entry name" value="GOLGI APPARATUS PROTEIN 1"/>
    <property type="match status" value="1"/>
</dbReference>
<keyword evidence="3" id="KW-0670">Pyruvate</keyword>
<evidence type="ECO:0000256" key="1">
    <source>
        <dbReference type="SAM" id="MobiDB-lite"/>
    </source>
</evidence>
<dbReference type="Proteomes" id="UP001241603">
    <property type="component" value="Unassembled WGS sequence"/>
</dbReference>
<evidence type="ECO:0000313" key="4">
    <source>
        <dbReference type="Proteomes" id="UP001241603"/>
    </source>
</evidence>
<dbReference type="RefSeq" id="WP_266349426.1">
    <property type="nucleotide sequence ID" value="NZ_JAPKNG010000004.1"/>
</dbReference>
<dbReference type="InterPro" id="IPR039728">
    <property type="entry name" value="GLG1"/>
</dbReference>
<feature type="chain" id="PRO_5045409593" evidence="2">
    <location>
        <begin position="28"/>
        <end position="185"/>
    </location>
</feature>
<feature type="region of interest" description="Disordered" evidence="1">
    <location>
        <begin position="80"/>
        <end position="133"/>
    </location>
</feature>
<dbReference type="EMBL" id="JAUSVO010000004">
    <property type="protein sequence ID" value="MDQ0438513.1"/>
    <property type="molecule type" value="Genomic_DNA"/>
</dbReference>
<gene>
    <name evidence="3" type="ORF">QO014_002908</name>
</gene>
<organism evidence="3 4">
    <name type="scientific">Kaistia dalseonensis</name>
    <dbReference type="NCBI Taxonomy" id="410840"/>
    <lineage>
        <taxon>Bacteria</taxon>
        <taxon>Pseudomonadati</taxon>
        <taxon>Pseudomonadota</taxon>
        <taxon>Alphaproteobacteria</taxon>
        <taxon>Hyphomicrobiales</taxon>
        <taxon>Kaistiaceae</taxon>
        <taxon>Kaistia</taxon>
    </lineage>
</organism>
<dbReference type="GO" id="GO:0016746">
    <property type="term" value="F:acyltransferase activity"/>
    <property type="evidence" value="ECO:0007669"/>
    <property type="project" value="UniProtKB-KW"/>
</dbReference>
<accession>A0ABU0H873</accession>
<keyword evidence="3" id="KW-0808">Transferase</keyword>
<feature type="compositionally biased region" description="Low complexity" evidence="1">
    <location>
        <begin position="89"/>
        <end position="128"/>
    </location>
</feature>
<reference evidence="3 4" key="1">
    <citation type="submission" date="2023-07" db="EMBL/GenBank/DDBJ databases">
        <title>Genomic Encyclopedia of Type Strains, Phase IV (KMG-IV): sequencing the most valuable type-strain genomes for metagenomic binning, comparative biology and taxonomic classification.</title>
        <authorList>
            <person name="Goeker M."/>
        </authorList>
    </citation>
    <scope>NUCLEOTIDE SEQUENCE [LARGE SCALE GENOMIC DNA]</scope>
    <source>
        <strain evidence="3 4">B6-8</strain>
    </source>
</reference>
<keyword evidence="4" id="KW-1185">Reference proteome</keyword>
<dbReference type="InterPro" id="IPR001893">
    <property type="entry name" value="Cys-rich_GLG1_repeat"/>
</dbReference>
<feature type="signal peptide" evidence="2">
    <location>
        <begin position="1"/>
        <end position="27"/>
    </location>
</feature>
<dbReference type="Pfam" id="PF00839">
    <property type="entry name" value="Cys_rich_FGFR"/>
    <property type="match status" value="1"/>
</dbReference>
<protein>
    <submittedName>
        <fullName evidence="3">Pyruvate/2-oxoglutarate dehydrogenase complex dihydrolipoamide acyltransferase (E2) component</fullName>
    </submittedName>
</protein>
<keyword evidence="2" id="KW-0732">Signal</keyword>
<sequence>MNYVHRLERLVFSLLAMILVSAGAASAQAPTAAQQSAIRSACQSDFRAHCSGVSPGGADALQCLQKNLASLSPSCQSAVSAASPPPAASAPATTAPAATAPATTAPAATAPAAPAKPAATTPKAAPAPQLSPRQEMVLVRQSCGPDFRRFCSTVRLGGGGAAACLSAHAAQLSSTCKSALGSVAR</sequence>
<dbReference type="PANTHER" id="PTHR11884">
    <property type="entry name" value="SELECTIN LIGAND RELATED"/>
    <property type="match status" value="1"/>
</dbReference>
<proteinExistence type="predicted"/>
<name>A0ABU0H873_9HYPH</name>